<dbReference type="NCBIfam" id="TIGR01167">
    <property type="entry name" value="LPXTG_anchor"/>
    <property type="match status" value="1"/>
</dbReference>
<dbReference type="SUPFAM" id="SSF49401">
    <property type="entry name" value="Bacterial adhesins"/>
    <property type="match status" value="5"/>
</dbReference>
<gene>
    <name evidence="8" type="ORF">FM121_06685</name>
</gene>
<dbReference type="InterPro" id="IPR013783">
    <property type="entry name" value="Ig-like_fold"/>
</dbReference>
<keyword evidence="6" id="KW-0812">Transmembrane</keyword>
<evidence type="ECO:0000256" key="4">
    <source>
        <dbReference type="ARBA" id="ARBA00023088"/>
    </source>
</evidence>
<dbReference type="Gene3D" id="2.60.40.1140">
    <property type="entry name" value="Collagen-binding surface protein Cna, B-type domain"/>
    <property type="match status" value="14"/>
</dbReference>
<accession>A0A1X6WND0</accession>
<dbReference type="CDD" id="cd00222">
    <property type="entry name" value="CollagenBindB"/>
    <property type="match status" value="11"/>
</dbReference>
<dbReference type="InterPro" id="IPR041033">
    <property type="entry name" value="SpaA_PFL_dom_1"/>
</dbReference>
<dbReference type="InterPro" id="IPR008966">
    <property type="entry name" value="Adhesion_dom_sf"/>
</dbReference>
<dbReference type="InterPro" id="IPR019931">
    <property type="entry name" value="LPXTG_anchor"/>
</dbReference>
<organism evidence="8 9">
    <name type="scientific">Vagococcus fluvialis bH819</name>
    <dbReference type="NCBI Taxonomy" id="1255619"/>
    <lineage>
        <taxon>Bacteria</taxon>
        <taxon>Bacillati</taxon>
        <taxon>Bacillota</taxon>
        <taxon>Bacilli</taxon>
        <taxon>Lactobacillales</taxon>
        <taxon>Enterococcaceae</taxon>
        <taxon>Vagococcus</taxon>
    </lineage>
</organism>
<dbReference type="Pfam" id="PF05738">
    <property type="entry name" value="Cna_B"/>
    <property type="match status" value="14"/>
</dbReference>
<feature type="region of interest" description="Disordered" evidence="5">
    <location>
        <begin position="26"/>
        <end position="86"/>
    </location>
</feature>
<evidence type="ECO:0000259" key="7">
    <source>
        <dbReference type="PROSITE" id="PS50847"/>
    </source>
</evidence>
<protein>
    <recommendedName>
        <fullName evidence="7">Gram-positive cocci surface proteins LPxTG domain-containing protein</fullName>
    </recommendedName>
</protein>
<sequence>MGIVTNLSLSVNTIIAFGEGVEETDITQETKKQTDDSVVSSTESSSVSEPKITEEIKKQETTESIPELKSASEQNERRETQDITTLTGKNKLSLDKVGKPTILKDAEITNSGTELAPISVGDKINVTYDFDIPEELYLNIQEGDYFEFDLPKTDLVKMYIDNSVGKAQPLKDQSGETHGTIIISPEGHAKISFFKANENLNGIRGSIYAMLQIQRDSGDFPGKHEVPFTQVPPSIESGFVYVKSNQAQVSHQFIDQKIENNHYTSLSWKIIVNPLQEDLTRATLKQTLDGTNLKQLDIIKAYTADVSIDGSKIIEKEPVTLVKDSQGNIKFPAGSKETYIIYTKTTLAFGVIGNISSTARFTGSKSTSDIQKVNVQGATLITKSSTQPYASGQPLFWEAVYNPENVHIPKDEAIITDAISGSNHEIIKESIQLTPNLPHVSEPTNKGFKIKFQGDITEKVVINYQTKYLGGESGLASNRIDSAKQYSLASVKVPPTKSNIDSAVEKRGSVKDDVASWTITANKPRPYQEVDTLEKIEITDTLDSGYIILDESKENKGIIVEKSSTGNTNSFTAVSPDKYTLDLKKRPDGKTNGFSLHLENAGKFVYQIRYNSDVSEVAFVDQERKLKNTADYNYSPAKNGTSPKKAIWSVTDQRKSPLVKMTGTYLPKNNQIEWIAYVNENRINLAENAELKIPITEGLELVPNSVKLEYSYSASSTSWSNDYNATSQYNAATNEITAKFKPNSYQRRVVFRTTSKMIPDGIKDLSMNGLYQDKYTSLQEFSGSVVPISDGSTFLSETGTNNIGTNIVNWKTTINLNELAIKDVSLTNNEWQNMKVIKNTIKLTEHDTISRLDKPLIEGQDYRLIYTERSFQIDLLKDFSNNKVTLLFSSNPIYPPNSLGMPFVMSNNLSISGSNISKDSEHRITTSVSGVVPSTGGGVEGKTGRVIVNKADALDTSIMLPDAEFTLYRGNKIDPEKIVDIKKTNSNGKIFFNELTFDHYLLVETKAPDGYQLNASNQTEINLKTGVTEDDTEIRTITNRKFTDILTVVPVKVKWQGVPDSLNKPDVSATLTNNHDLSYDKMLTAENNFDDNFEEVRKFTTDGELIEYSLETTAIPDFKTEVSGSSQDGFAVTNTYEGKREVSGAITWDDYQNKFLTRPENIEISLFRNNQPTGQTQIVPTNNTDVWHYTFDDLLEYDPNATPYDYTIYFGEVDKYTQKIEASNPLDVIYQHKNTDKVSKQITKMWDDYSNKFDTRPDSVKVELYQNDAYLKDMLVSGSKQENIWSSSFENLPKYDSLGEEYRYTIKEALPENSPYHSELKGDIIKNTYLNTEKVSLTLESIWDDNGGVAGKRPGHIAVEILQNNRLLSDKSTQLEGNTDTWEKTVTDFPKYDENGNLYVYSARQETVADYQTRGPLQTSTGFKFENSYRTSDEIEIEGTVTILDYENKFGTRLETINLRLFRDNQPTDQTQTLALNRNNDYRYSFGSQKNTDDTTNNNYSYQVVVENETDFLNEGYTKSLSIDERHITFEYLNQATIEINGTKKWDDYHNQFDTRPDKISIDFFRNERFLKTLILDTTDTSRDEFSFKISQLPRYDTTGVPYRYSAIENIGSGTSTLMDYQTSYLWLPDNFSALDFGDVSKNVLITNTYKNLETKSLTITKKWDDYHNKFNTRPESITFVLSNNKGEVLDEQVTVQNPNDDSDTWYHEITNLPIYDEQGNTIKYKVDEKVPNNYQLTQISNDTSLFVNTYRNTDKKTIVVDVTWDDEENKLNLRPDSTSVSLNQNGVKFQEKVITKEMNDYAEFKDLPKFDSDGELYEYTISQRDVNQYQLLNKDELSTAGTSFTIKNKFINTATIDLSGSINWIDSNESLSSRPDHVQLMLIQKDSDGKSTSDNPFKTIKVTAPLNKQNNQWYFSFDDLPQYDDYLEPYGYEIVQESIDNYQTSIADSLIINTYTYPEKTKAEGKVTWNDYSNEFNTRPEKLKLALKQNGLKIDEKEISTDSDTSNYAFDELKQFDSEGKTYSYTVEQSNLPSKYTGKADGFNFTNTFVNEEKTTVEGNVTWNDYSNKFDTRPEKLTLILKQNGMKVDEKVISTTSDTSTYAFNELKKVDSEGKTYSYTVEQSNMPNEYSVKADGFNFTNTFVNEEKTTVEGNITWNDYSNKFDTRPEAVTIELYANQKLIDTKIVSAQQTDTWVFEFKNLAKNDEINKEISYTTKQVAVEKYHSQNNQHIITNHYQNNELIEMKAAVEWIDTDNKLNTRPEKVSVTLYGDQHAIEKIEVKKKNNYKHTFNDLPKYDKEGNEIEYRVEQEKIKNYQTEITYQRNITNFRNTYQNKETLEVSGNIIWKNDSKQLSKRPEKVRVNLYQQTTFGINLLMESIDVTPDQNGQWKYSFKELKKYDSLLDTYQYSVAQEKIATYETTYDRFDIINTRNNKDISILPVTTINKIDPQKKTTNKKQQFPATGEKLNNKMFYLGLLTLITSSAIFLTRRKTRKSE</sequence>
<keyword evidence="3" id="KW-0732">Signal</keyword>
<evidence type="ECO:0000256" key="2">
    <source>
        <dbReference type="ARBA" id="ARBA00022525"/>
    </source>
</evidence>
<dbReference type="PROSITE" id="PS50847">
    <property type="entry name" value="GRAM_POS_ANCHORING"/>
    <property type="match status" value="1"/>
</dbReference>
<dbReference type="Gene3D" id="2.60.40.10">
    <property type="entry name" value="Immunoglobulins"/>
    <property type="match status" value="1"/>
</dbReference>
<feature type="compositionally biased region" description="Low complexity" evidence="5">
    <location>
        <begin position="36"/>
        <end position="50"/>
    </location>
</feature>
<proteinExistence type="predicted"/>
<evidence type="ECO:0000313" key="9">
    <source>
        <dbReference type="Proteomes" id="UP000195918"/>
    </source>
</evidence>
<evidence type="ECO:0000256" key="6">
    <source>
        <dbReference type="SAM" id="Phobius"/>
    </source>
</evidence>
<dbReference type="InterPro" id="IPR008454">
    <property type="entry name" value="Collagen-bd_Cna-like_B-typ_dom"/>
</dbReference>
<keyword evidence="2" id="KW-0964">Secreted</keyword>
<evidence type="ECO:0000256" key="1">
    <source>
        <dbReference type="ARBA" id="ARBA00022512"/>
    </source>
</evidence>
<name>A0A1X6WND0_9ENTE</name>
<reference evidence="9" key="1">
    <citation type="submission" date="2017-02" db="EMBL/GenBank/DDBJ databases">
        <authorList>
            <person name="Dridi B."/>
        </authorList>
    </citation>
    <scope>NUCLEOTIDE SEQUENCE [LARGE SCALE GENOMIC DNA]</scope>
    <source>
        <strain evidence="9">bH819</strain>
    </source>
</reference>
<evidence type="ECO:0000256" key="5">
    <source>
        <dbReference type="SAM" id="MobiDB-lite"/>
    </source>
</evidence>
<evidence type="ECO:0000313" key="8">
    <source>
        <dbReference type="EMBL" id="SLM85768.1"/>
    </source>
</evidence>
<keyword evidence="9" id="KW-1185">Reference proteome</keyword>
<dbReference type="SUPFAM" id="SSF49478">
    <property type="entry name" value="Cna protein B-type domain"/>
    <property type="match status" value="14"/>
</dbReference>
<keyword evidence="1" id="KW-0134">Cell wall</keyword>
<keyword evidence="6" id="KW-1133">Transmembrane helix</keyword>
<dbReference type="Pfam" id="PF00746">
    <property type="entry name" value="Gram_pos_anchor"/>
    <property type="match status" value="1"/>
</dbReference>
<dbReference type="Gene3D" id="2.60.40.740">
    <property type="match status" value="3"/>
</dbReference>
<keyword evidence="4" id="KW-0572">Peptidoglycan-anchor</keyword>
<feature type="transmembrane region" description="Helical" evidence="6">
    <location>
        <begin position="2473"/>
        <end position="2490"/>
    </location>
</feature>
<dbReference type="Proteomes" id="UP000195918">
    <property type="component" value="Unassembled WGS sequence"/>
</dbReference>
<evidence type="ECO:0000256" key="3">
    <source>
        <dbReference type="ARBA" id="ARBA00022729"/>
    </source>
</evidence>
<keyword evidence="6" id="KW-0472">Membrane</keyword>
<feature type="domain" description="Gram-positive cocci surface proteins LPxTG" evidence="7">
    <location>
        <begin position="2462"/>
        <end position="2498"/>
    </location>
</feature>
<feature type="compositionally biased region" description="Basic and acidic residues" evidence="5">
    <location>
        <begin position="51"/>
        <end position="61"/>
    </location>
</feature>
<dbReference type="EMBL" id="FWFD01000009">
    <property type="protein sequence ID" value="SLM85768.1"/>
    <property type="molecule type" value="Genomic_DNA"/>
</dbReference>
<dbReference type="Pfam" id="PF17802">
    <property type="entry name" value="SpaA"/>
    <property type="match status" value="1"/>
</dbReference>